<accession>A0A2S9PTX7</accession>
<evidence type="ECO:0000313" key="1">
    <source>
        <dbReference type="EMBL" id="PRH77864.1"/>
    </source>
</evidence>
<sequence length="64" mass="7289">MCTLLDLGLNRLHLAAYQLRQLPRRMRHQLTHGLVGAVRTASVGGRRRLPGRHDEHLLSSLLQQ</sequence>
<evidence type="ECO:0000313" key="2">
    <source>
        <dbReference type="Proteomes" id="UP000239322"/>
    </source>
</evidence>
<organism evidence="1 2">
    <name type="scientific">Streptomyces solincola</name>
    <dbReference type="NCBI Taxonomy" id="2100817"/>
    <lineage>
        <taxon>Bacteria</taxon>
        <taxon>Bacillati</taxon>
        <taxon>Actinomycetota</taxon>
        <taxon>Actinomycetes</taxon>
        <taxon>Kitasatosporales</taxon>
        <taxon>Streptomycetaceae</taxon>
        <taxon>Streptomyces</taxon>
    </lineage>
</organism>
<dbReference type="EMBL" id="PVLV01000270">
    <property type="protein sequence ID" value="PRH77864.1"/>
    <property type="molecule type" value="Genomic_DNA"/>
</dbReference>
<dbReference type="Proteomes" id="UP000239322">
    <property type="component" value="Unassembled WGS sequence"/>
</dbReference>
<keyword evidence="2" id="KW-1185">Reference proteome</keyword>
<proteinExistence type="predicted"/>
<name>A0A2S9PTX7_9ACTN</name>
<reference evidence="1 2" key="1">
    <citation type="submission" date="2018-03" db="EMBL/GenBank/DDBJ databases">
        <title>Novel Streptomyces sp. from soil.</title>
        <authorList>
            <person name="Tan G.Y.A."/>
            <person name="Lee Z.Y."/>
        </authorList>
    </citation>
    <scope>NUCLEOTIDE SEQUENCE [LARGE SCALE GENOMIC DNA]</scope>
    <source>
        <strain evidence="1 2">ST5x</strain>
    </source>
</reference>
<gene>
    <name evidence="1" type="ORF">C6N75_17720</name>
</gene>
<dbReference type="AlphaFoldDB" id="A0A2S9PTX7"/>
<protein>
    <submittedName>
        <fullName evidence="1">Uncharacterized protein</fullName>
    </submittedName>
</protein>
<comment type="caution">
    <text evidence="1">The sequence shown here is derived from an EMBL/GenBank/DDBJ whole genome shotgun (WGS) entry which is preliminary data.</text>
</comment>